<dbReference type="RefSeq" id="WP_126012422.1">
    <property type="nucleotide sequence ID" value="NZ_CP034437.1"/>
</dbReference>
<evidence type="ECO:0000313" key="1">
    <source>
        <dbReference type="EMBL" id="AZN38840.1"/>
    </source>
</evidence>
<accession>A0A3S8ZZC7</accession>
<protein>
    <recommendedName>
        <fullName evidence="3">Nitrile hydratase subunit beta</fullName>
    </recommendedName>
</protein>
<dbReference type="OrthoDB" id="2991654at2"/>
<organism evidence="1 2">
    <name type="scientific">Paenibacillus albus</name>
    <dbReference type="NCBI Taxonomy" id="2495582"/>
    <lineage>
        <taxon>Bacteria</taxon>
        <taxon>Bacillati</taxon>
        <taxon>Bacillota</taxon>
        <taxon>Bacilli</taxon>
        <taxon>Bacillales</taxon>
        <taxon>Paenibacillaceae</taxon>
        <taxon>Paenibacillus</taxon>
    </lineage>
</organism>
<gene>
    <name evidence="1" type="ORF">EJC50_03495</name>
</gene>
<dbReference type="Proteomes" id="UP000272528">
    <property type="component" value="Chromosome"/>
</dbReference>
<dbReference type="AlphaFoldDB" id="A0A3S8ZZC7"/>
<evidence type="ECO:0008006" key="3">
    <source>
        <dbReference type="Google" id="ProtNLM"/>
    </source>
</evidence>
<dbReference type="KEGG" id="palb:EJC50_03495"/>
<proteinExistence type="predicted"/>
<name>A0A3S8ZZC7_9BACL</name>
<dbReference type="EMBL" id="CP034437">
    <property type="protein sequence ID" value="AZN38840.1"/>
    <property type="molecule type" value="Genomic_DNA"/>
</dbReference>
<keyword evidence="2" id="KW-1185">Reference proteome</keyword>
<sequence length="81" mass="8801">MPRKPSPAASSSAASALDHLNLVAKLADLKEDHYRTLLTLSAVTELLIDKGLISPEELERRINTLDSELDELIGASLHPMP</sequence>
<evidence type="ECO:0000313" key="2">
    <source>
        <dbReference type="Proteomes" id="UP000272528"/>
    </source>
</evidence>
<reference evidence="2" key="1">
    <citation type="submission" date="2018-12" db="EMBL/GenBank/DDBJ databases">
        <title>Genome sequence of Peanibacillus sp.</title>
        <authorList>
            <person name="Subramani G."/>
            <person name="Srinivasan S."/>
            <person name="Kim M.K."/>
        </authorList>
    </citation>
    <scope>NUCLEOTIDE SEQUENCE [LARGE SCALE GENOMIC DNA]</scope>
    <source>
        <strain evidence="2">18JY67-1</strain>
    </source>
</reference>